<dbReference type="CDD" id="cd05907">
    <property type="entry name" value="VL_LC_FACS_like"/>
    <property type="match status" value="1"/>
</dbReference>
<dbReference type="GO" id="GO:0016020">
    <property type="term" value="C:membrane"/>
    <property type="evidence" value="ECO:0007669"/>
    <property type="project" value="TreeGrafter"/>
</dbReference>
<dbReference type="GO" id="GO:0004467">
    <property type="term" value="F:long-chain fatty acid-CoA ligase activity"/>
    <property type="evidence" value="ECO:0007669"/>
    <property type="project" value="TreeGrafter"/>
</dbReference>
<accession>A0A9K3KT21</accession>
<proteinExistence type="predicted"/>
<evidence type="ECO:0000259" key="3">
    <source>
        <dbReference type="Pfam" id="PF00501"/>
    </source>
</evidence>
<gene>
    <name evidence="4" type="ORF">IV203_011952</name>
</gene>
<keyword evidence="4" id="KW-0436">Ligase</keyword>
<keyword evidence="5" id="KW-1185">Reference proteome</keyword>
<evidence type="ECO:0000256" key="2">
    <source>
        <dbReference type="ARBA" id="ARBA00022840"/>
    </source>
</evidence>
<dbReference type="AlphaFoldDB" id="A0A9K3KT21"/>
<keyword evidence="2" id="KW-0067">ATP-binding</keyword>
<reference evidence="4" key="2">
    <citation type="submission" date="2021-04" db="EMBL/GenBank/DDBJ databases">
        <authorList>
            <person name="Podell S."/>
        </authorList>
    </citation>
    <scope>NUCLEOTIDE SEQUENCE</scope>
    <source>
        <strain evidence="4">Hildebrandi</strain>
    </source>
</reference>
<dbReference type="PROSITE" id="PS00455">
    <property type="entry name" value="AMP_BINDING"/>
    <property type="match status" value="1"/>
</dbReference>
<evidence type="ECO:0000256" key="1">
    <source>
        <dbReference type="ARBA" id="ARBA00022741"/>
    </source>
</evidence>
<dbReference type="InterPro" id="IPR020845">
    <property type="entry name" value="AMP-binding_CS"/>
</dbReference>
<comment type="caution">
    <text evidence="4">The sequence shown here is derived from an EMBL/GenBank/DDBJ whole genome shotgun (WGS) entry which is preliminary data.</text>
</comment>
<name>A0A9K3KT21_9STRA</name>
<dbReference type="PANTHER" id="PTHR43272:SF33">
    <property type="entry name" value="AMP-BINDING DOMAIN-CONTAINING PROTEIN-RELATED"/>
    <property type="match status" value="1"/>
</dbReference>
<dbReference type="Pfam" id="PF00501">
    <property type="entry name" value="AMP-binding"/>
    <property type="match status" value="1"/>
</dbReference>
<dbReference type="GO" id="GO:0005524">
    <property type="term" value="F:ATP binding"/>
    <property type="evidence" value="ECO:0007669"/>
    <property type="project" value="UniProtKB-KW"/>
</dbReference>
<protein>
    <submittedName>
        <fullName evidence="4">Long-chain-fatty-acid-CoA ligase</fullName>
    </submittedName>
</protein>
<feature type="domain" description="AMP-dependent synthetase/ligase" evidence="3">
    <location>
        <begin position="83"/>
        <end position="484"/>
    </location>
</feature>
<reference evidence="4" key="1">
    <citation type="journal article" date="2021" name="Sci. Rep.">
        <title>Diploid genomic architecture of Nitzschia inconspicua, an elite biomass production diatom.</title>
        <authorList>
            <person name="Oliver A."/>
            <person name="Podell S."/>
            <person name="Pinowska A."/>
            <person name="Traller J.C."/>
            <person name="Smith S.R."/>
            <person name="McClure R."/>
            <person name="Beliaev A."/>
            <person name="Bohutskyi P."/>
            <person name="Hill E.A."/>
            <person name="Rabines A."/>
            <person name="Zheng H."/>
            <person name="Allen L.Z."/>
            <person name="Kuo A."/>
            <person name="Grigoriev I.V."/>
            <person name="Allen A.E."/>
            <person name="Hazlebeck D."/>
            <person name="Allen E.E."/>
        </authorList>
    </citation>
    <scope>NUCLEOTIDE SEQUENCE</scope>
    <source>
        <strain evidence="4">Hildebrandi</strain>
    </source>
</reference>
<organism evidence="4 5">
    <name type="scientific">Nitzschia inconspicua</name>
    <dbReference type="NCBI Taxonomy" id="303405"/>
    <lineage>
        <taxon>Eukaryota</taxon>
        <taxon>Sar</taxon>
        <taxon>Stramenopiles</taxon>
        <taxon>Ochrophyta</taxon>
        <taxon>Bacillariophyta</taxon>
        <taxon>Bacillariophyceae</taxon>
        <taxon>Bacillariophycidae</taxon>
        <taxon>Bacillariales</taxon>
        <taxon>Bacillariaceae</taxon>
        <taxon>Nitzschia</taxon>
    </lineage>
</organism>
<dbReference type="PANTHER" id="PTHR43272">
    <property type="entry name" value="LONG-CHAIN-FATTY-ACID--COA LIGASE"/>
    <property type="match status" value="1"/>
</dbReference>
<dbReference type="EMBL" id="JAGRRH010000019">
    <property type="protein sequence ID" value="KAG7349355.1"/>
    <property type="molecule type" value="Genomic_DNA"/>
</dbReference>
<dbReference type="OrthoDB" id="1700726at2759"/>
<keyword evidence="1" id="KW-0547">Nucleotide-binding</keyword>
<dbReference type="InterPro" id="IPR000873">
    <property type="entry name" value="AMP-dep_synth/lig_dom"/>
</dbReference>
<evidence type="ECO:0000313" key="4">
    <source>
        <dbReference type="EMBL" id="KAG7349355.1"/>
    </source>
</evidence>
<sequence length="677" mass="74454">MIRIGATFLGSCGRKVATGHKVVGKEFSWRSLSASMSMADFYDQGLIDSQGLTLFDTLHELQETSCKVFADNELFGTYNDKSGKFEYLSYKEFGQKVDECRAVLKHLGVAPYDKIGVISNNRYEWAMIACAAYSLSSTLVPMYEAQLSSDWRYIINDSGANVLFCSKQEIFDRLNREVLPMTSHVHTTLCLDAVHGEVYGYKTVTDEVQNSIATPIAPCKEDLANLIYTSGTTGSPKGVELTHLNMTSNVQGARAMPANPADLVTPSDRSLAFLPWAHSYGQTCELWMGMSSGASAAICRGIPMILEDLQLVRPSILFAVPTLYKKVYDGVQNKMKSGSYVQDTLLRKAIDAGMAKAAFQRGERGPLSTIERIKYSMLDKIVLSKIRGRFGGNLKYGCVAGAACPIEVLKFMDAIGIPVCEGYGLTETSPIITLNVPDNRTIGSVGKPLKDVTVYIVDEDGNQVAEGEEGEICCVGPNIMKGYHNNPDATDAVITLAPDGVSRMFHTGDIGKLDADGWVKVTGRIKEQYKLENGKYVVPTPIENAIGNSRFISQVVLVGANRPHNVALIVPEWPAIRAELQYSDAVSEEEIMMDEKLRQLIDEEIQMSCSQLKKFEVPKEWAFVAPFTAANNMLTPKMSIRRHNVVDAYSDVIAHLYGDEPVVSEAPPDIQFNREAA</sequence>
<dbReference type="Proteomes" id="UP000693970">
    <property type="component" value="Unassembled WGS sequence"/>
</dbReference>
<dbReference type="Pfam" id="PF23562">
    <property type="entry name" value="AMP-binding_C_3"/>
    <property type="match status" value="1"/>
</dbReference>
<evidence type="ECO:0000313" key="5">
    <source>
        <dbReference type="Proteomes" id="UP000693970"/>
    </source>
</evidence>